<dbReference type="Gramene" id="ONK63552">
    <property type="protein sequence ID" value="ONK63552"/>
    <property type="gene ID" value="A4U43_C07F16440"/>
</dbReference>
<evidence type="ECO:0000313" key="3">
    <source>
        <dbReference type="Proteomes" id="UP000243459"/>
    </source>
</evidence>
<sequence>MTVIREENTLHDYLHNPQKTGLAFHKLLLDGRLQMIIGQTPPKSHLVKTRSHLLLHHCHLRQRSRRHRNPSLLPHPHTLSIVKIEARPDQRRLHRRLLPHRDDPPPLPLHVRLPADHCRQLHHRVNDEVDDATGDASVDRRTLCRGAPGDLSNSASTSSCALASRSLPAASPPSK</sequence>
<protein>
    <submittedName>
        <fullName evidence="2">Uncharacterized protein</fullName>
    </submittedName>
</protein>
<dbReference type="Proteomes" id="UP000243459">
    <property type="component" value="Chromosome 7"/>
</dbReference>
<name>A0A5P1ECI2_ASPOF</name>
<dbReference type="AlphaFoldDB" id="A0A5P1ECI2"/>
<reference evidence="3" key="1">
    <citation type="journal article" date="2017" name="Nat. Commun.">
        <title>The asparagus genome sheds light on the origin and evolution of a young Y chromosome.</title>
        <authorList>
            <person name="Harkess A."/>
            <person name="Zhou J."/>
            <person name="Xu C."/>
            <person name="Bowers J.E."/>
            <person name="Van der Hulst R."/>
            <person name="Ayyampalayam S."/>
            <person name="Mercati F."/>
            <person name="Riccardi P."/>
            <person name="McKain M.R."/>
            <person name="Kakrana A."/>
            <person name="Tang H."/>
            <person name="Ray J."/>
            <person name="Groenendijk J."/>
            <person name="Arikit S."/>
            <person name="Mathioni S.M."/>
            <person name="Nakano M."/>
            <person name="Shan H."/>
            <person name="Telgmann-Rauber A."/>
            <person name="Kanno A."/>
            <person name="Yue Z."/>
            <person name="Chen H."/>
            <person name="Li W."/>
            <person name="Chen Y."/>
            <person name="Xu X."/>
            <person name="Zhang Y."/>
            <person name="Luo S."/>
            <person name="Chen H."/>
            <person name="Gao J."/>
            <person name="Mao Z."/>
            <person name="Pires J.C."/>
            <person name="Luo M."/>
            <person name="Kudrna D."/>
            <person name="Wing R.A."/>
            <person name="Meyers B.C."/>
            <person name="Yi K."/>
            <person name="Kong H."/>
            <person name="Lavrijsen P."/>
            <person name="Sunseri F."/>
            <person name="Falavigna A."/>
            <person name="Ye Y."/>
            <person name="Leebens-Mack J.H."/>
            <person name="Chen G."/>
        </authorList>
    </citation>
    <scope>NUCLEOTIDE SEQUENCE [LARGE SCALE GENOMIC DNA]</scope>
    <source>
        <strain evidence="3">cv. DH0086</strain>
    </source>
</reference>
<organism evidence="2 3">
    <name type="scientific">Asparagus officinalis</name>
    <name type="common">Garden asparagus</name>
    <dbReference type="NCBI Taxonomy" id="4686"/>
    <lineage>
        <taxon>Eukaryota</taxon>
        <taxon>Viridiplantae</taxon>
        <taxon>Streptophyta</taxon>
        <taxon>Embryophyta</taxon>
        <taxon>Tracheophyta</taxon>
        <taxon>Spermatophyta</taxon>
        <taxon>Magnoliopsida</taxon>
        <taxon>Liliopsida</taxon>
        <taxon>Asparagales</taxon>
        <taxon>Asparagaceae</taxon>
        <taxon>Asparagoideae</taxon>
        <taxon>Asparagus</taxon>
    </lineage>
</organism>
<keyword evidence="3" id="KW-1185">Reference proteome</keyword>
<accession>A0A5P1ECI2</accession>
<gene>
    <name evidence="2" type="ORF">A4U43_C07F16440</name>
</gene>
<evidence type="ECO:0000256" key="1">
    <source>
        <dbReference type="SAM" id="MobiDB-lite"/>
    </source>
</evidence>
<feature type="compositionally biased region" description="Low complexity" evidence="1">
    <location>
        <begin position="158"/>
        <end position="169"/>
    </location>
</feature>
<feature type="region of interest" description="Disordered" evidence="1">
    <location>
        <begin position="146"/>
        <end position="175"/>
    </location>
</feature>
<evidence type="ECO:0000313" key="2">
    <source>
        <dbReference type="EMBL" id="ONK63552.1"/>
    </source>
</evidence>
<dbReference type="EMBL" id="CM007387">
    <property type="protein sequence ID" value="ONK63552.1"/>
    <property type="molecule type" value="Genomic_DNA"/>
</dbReference>
<proteinExistence type="predicted"/>